<organism evidence="2 3">
    <name type="scientific">Goodea atripinnis</name>
    <dbReference type="NCBI Taxonomy" id="208336"/>
    <lineage>
        <taxon>Eukaryota</taxon>
        <taxon>Metazoa</taxon>
        <taxon>Chordata</taxon>
        <taxon>Craniata</taxon>
        <taxon>Vertebrata</taxon>
        <taxon>Euteleostomi</taxon>
        <taxon>Actinopterygii</taxon>
        <taxon>Neopterygii</taxon>
        <taxon>Teleostei</taxon>
        <taxon>Neoteleostei</taxon>
        <taxon>Acanthomorphata</taxon>
        <taxon>Ovalentaria</taxon>
        <taxon>Atherinomorphae</taxon>
        <taxon>Cyprinodontiformes</taxon>
        <taxon>Goodeidae</taxon>
        <taxon>Goodea</taxon>
    </lineage>
</organism>
<gene>
    <name evidence="2" type="ORF">GOODEAATRI_029851</name>
</gene>
<sequence length="294" mass="32390">MMVAFPERSSSCLSAKFNGLKKISHSVTLLQLEGDGRPPPSYSLQPKLRQIQSAARPRPYGSSASLSFRSDLRAARGNRVPQSAALRTDFIRTVSSRLRWSPEQSEHEPPERVTEIWKDGGQREDERGETPEPGDQTNTGIQQGLKHLKLDFSSEWGPVSGTSTGVGMQLNRPRSALLGVSLPASSFSSQFSTMRFSYHLHTASHNSNSATQRTGEFIAAFVCVKQGSSGAAACFLLHLTWSFTGSSRTWCQTEVARPLSESAVLEQEHMEDTGSSAPDWLTFNKVNQEAWMNL</sequence>
<feature type="compositionally biased region" description="Basic and acidic residues" evidence="1">
    <location>
        <begin position="104"/>
        <end position="130"/>
    </location>
</feature>
<protein>
    <submittedName>
        <fullName evidence="2">Uncharacterized protein</fullName>
    </submittedName>
</protein>
<comment type="caution">
    <text evidence="2">The sequence shown here is derived from an EMBL/GenBank/DDBJ whole genome shotgun (WGS) entry which is preliminary data.</text>
</comment>
<dbReference type="Proteomes" id="UP001476798">
    <property type="component" value="Unassembled WGS sequence"/>
</dbReference>
<evidence type="ECO:0000256" key="1">
    <source>
        <dbReference type="SAM" id="MobiDB-lite"/>
    </source>
</evidence>
<evidence type="ECO:0000313" key="3">
    <source>
        <dbReference type="Proteomes" id="UP001476798"/>
    </source>
</evidence>
<accession>A0ABV0NZ29</accession>
<feature type="region of interest" description="Disordered" evidence="1">
    <location>
        <begin position="97"/>
        <end position="140"/>
    </location>
</feature>
<dbReference type="EMBL" id="JAHRIO010054511">
    <property type="protein sequence ID" value="MEQ2176620.1"/>
    <property type="molecule type" value="Genomic_DNA"/>
</dbReference>
<name>A0ABV0NZ29_9TELE</name>
<proteinExistence type="predicted"/>
<keyword evidence="3" id="KW-1185">Reference proteome</keyword>
<reference evidence="2 3" key="1">
    <citation type="submission" date="2021-06" db="EMBL/GenBank/DDBJ databases">
        <authorList>
            <person name="Palmer J.M."/>
        </authorList>
    </citation>
    <scope>NUCLEOTIDE SEQUENCE [LARGE SCALE GENOMIC DNA]</scope>
    <source>
        <strain evidence="2 3">GA_2019</strain>
        <tissue evidence="2">Muscle</tissue>
    </source>
</reference>
<evidence type="ECO:0000313" key="2">
    <source>
        <dbReference type="EMBL" id="MEQ2176620.1"/>
    </source>
</evidence>